<protein>
    <recommendedName>
        <fullName evidence="13">PAP-associated domain-containing protein</fullName>
    </recommendedName>
</protein>
<keyword evidence="7" id="KW-0460">Magnesium</keyword>
<dbReference type="Gene3D" id="1.10.1410.10">
    <property type="match status" value="1"/>
</dbReference>
<comment type="caution">
    <text evidence="11">The sequence shown here is derived from an EMBL/GenBank/DDBJ whole genome shotgun (WGS) entry which is preliminary data.</text>
</comment>
<evidence type="ECO:0000256" key="8">
    <source>
        <dbReference type="SAM" id="MobiDB-lite"/>
    </source>
</evidence>
<feature type="compositionally biased region" description="Basic and acidic residues" evidence="8">
    <location>
        <begin position="1"/>
        <end position="11"/>
    </location>
</feature>
<feature type="region of interest" description="Disordered" evidence="8">
    <location>
        <begin position="153"/>
        <end position="193"/>
    </location>
</feature>
<feature type="compositionally biased region" description="Low complexity" evidence="8">
    <location>
        <begin position="182"/>
        <end position="193"/>
    </location>
</feature>
<organism evidence="11 12">
    <name type="scientific">Cafeteria roenbergensis</name>
    <name type="common">Marine flagellate</name>
    <dbReference type="NCBI Taxonomy" id="33653"/>
    <lineage>
        <taxon>Eukaryota</taxon>
        <taxon>Sar</taxon>
        <taxon>Stramenopiles</taxon>
        <taxon>Bigyra</taxon>
        <taxon>Opalozoa</taxon>
        <taxon>Bicosoecida</taxon>
        <taxon>Cafeteriaceae</taxon>
        <taxon>Cafeteria</taxon>
    </lineage>
</organism>
<feature type="domain" description="Poly(A) RNA polymerase mitochondrial-like central palm" evidence="10">
    <location>
        <begin position="234"/>
        <end position="394"/>
    </location>
</feature>
<feature type="region of interest" description="Disordered" evidence="8">
    <location>
        <begin position="1"/>
        <end position="23"/>
    </location>
</feature>
<dbReference type="Proteomes" id="UP000325113">
    <property type="component" value="Unassembled WGS sequence"/>
</dbReference>
<evidence type="ECO:0000256" key="5">
    <source>
        <dbReference type="ARBA" id="ARBA00022679"/>
    </source>
</evidence>
<evidence type="ECO:0000259" key="9">
    <source>
        <dbReference type="Pfam" id="PF03828"/>
    </source>
</evidence>
<dbReference type="GO" id="GO:0016779">
    <property type="term" value="F:nucleotidyltransferase activity"/>
    <property type="evidence" value="ECO:0007669"/>
    <property type="project" value="TreeGrafter"/>
</dbReference>
<dbReference type="InterPro" id="IPR002058">
    <property type="entry name" value="PAP_assoc"/>
</dbReference>
<evidence type="ECO:0000259" key="10">
    <source>
        <dbReference type="Pfam" id="PF22600"/>
    </source>
</evidence>
<dbReference type="PANTHER" id="PTHR12271">
    <property type="entry name" value="POLY A POLYMERASE CID PAP -RELATED"/>
    <property type="match status" value="1"/>
</dbReference>
<name>A0A5A8DVY1_CAFRO</name>
<dbReference type="GO" id="GO:0031123">
    <property type="term" value="P:RNA 3'-end processing"/>
    <property type="evidence" value="ECO:0007669"/>
    <property type="project" value="TreeGrafter"/>
</dbReference>
<feature type="domain" description="PAP-associated" evidence="9">
    <location>
        <begin position="501"/>
        <end position="553"/>
    </location>
</feature>
<dbReference type="Pfam" id="PF03828">
    <property type="entry name" value="PAP_assoc"/>
    <property type="match status" value="1"/>
</dbReference>
<dbReference type="GO" id="GO:0046872">
    <property type="term" value="F:metal ion binding"/>
    <property type="evidence" value="ECO:0007669"/>
    <property type="project" value="UniProtKB-KW"/>
</dbReference>
<feature type="region of interest" description="Disordered" evidence="8">
    <location>
        <begin position="308"/>
        <end position="331"/>
    </location>
</feature>
<evidence type="ECO:0000256" key="4">
    <source>
        <dbReference type="ARBA" id="ARBA00022490"/>
    </source>
</evidence>
<keyword evidence="4" id="KW-0963">Cytoplasm</keyword>
<dbReference type="CDD" id="cd05402">
    <property type="entry name" value="NT_PAP_TUTase"/>
    <property type="match status" value="1"/>
</dbReference>
<dbReference type="InterPro" id="IPR043519">
    <property type="entry name" value="NT_sf"/>
</dbReference>
<dbReference type="PANTHER" id="PTHR12271:SF40">
    <property type="entry name" value="POLY(A) RNA POLYMERASE GLD2"/>
    <property type="match status" value="1"/>
</dbReference>
<dbReference type="AlphaFoldDB" id="A0A5A8DVY1"/>
<keyword evidence="5" id="KW-0808">Transferase</keyword>
<evidence type="ECO:0000313" key="12">
    <source>
        <dbReference type="Proteomes" id="UP000325113"/>
    </source>
</evidence>
<reference evidence="11 12" key="1">
    <citation type="submission" date="2019-07" db="EMBL/GenBank/DDBJ databases">
        <title>Genomes of Cafeteria roenbergensis.</title>
        <authorList>
            <person name="Fischer M.G."/>
            <person name="Hackl T."/>
            <person name="Roman M."/>
        </authorList>
    </citation>
    <scope>NUCLEOTIDE SEQUENCE [LARGE SCALE GENOMIC DNA]</scope>
    <source>
        <strain evidence="11 12">Cflag</strain>
    </source>
</reference>
<evidence type="ECO:0000256" key="7">
    <source>
        <dbReference type="ARBA" id="ARBA00022842"/>
    </source>
</evidence>
<comment type="subcellular location">
    <subcellularLocation>
        <location evidence="3">Cytoplasm</location>
    </subcellularLocation>
</comment>
<evidence type="ECO:0000256" key="2">
    <source>
        <dbReference type="ARBA" id="ARBA00001946"/>
    </source>
</evidence>
<evidence type="ECO:0000256" key="6">
    <source>
        <dbReference type="ARBA" id="ARBA00022723"/>
    </source>
</evidence>
<evidence type="ECO:0000256" key="1">
    <source>
        <dbReference type="ARBA" id="ARBA00001936"/>
    </source>
</evidence>
<evidence type="ECO:0000313" key="11">
    <source>
        <dbReference type="EMBL" id="KAA0168030.1"/>
    </source>
</evidence>
<dbReference type="Pfam" id="PF22600">
    <property type="entry name" value="MTPAP-like_central"/>
    <property type="match status" value="1"/>
</dbReference>
<dbReference type="Gene3D" id="3.30.460.10">
    <property type="entry name" value="Beta Polymerase, domain 2"/>
    <property type="match status" value="1"/>
</dbReference>
<accession>A0A5A8DVY1</accession>
<dbReference type="SUPFAM" id="SSF81631">
    <property type="entry name" value="PAP/OAS1 substrate-binding domain"/>
    <property type="match status" value="1"/>
</dbReference>
<keyword evidence="6" id="KW-0479">Metal-binding</keyword>
<evidence type="ECO:0008006" key="13">
    <source>
        <dbReference type="Google" id="ProtNLM"/>
    </source>
</evidence>
<dbReference type="GO" id="GO:0005737">
    <property type="term" value="C:cytoplasm"/>
    <property type="evidence" value="ECO:0007669"/>
    <property type="project" value="UniProtKB-SubCell"/>
</dbReference>
<comment type="cofactor">
    <cofactor evidence="2">
        <name>Mg(2+)</name>
        <dbReference type="ChEBI" id="CHEBI:18420"/>
    </cofactor>
</comment>
<feature type="compositionally biased region" description="Basic and acidic residues" evidence="8">
    <location>
        <begin position="309"/>
        <end position="320"/>
    </location>
</feature>
<dbReference type="EMBL" id="VLTM01000003">
    <property type="protein sequence ID" value="KAA0168030.1"/>
    <property type="molecule type" value="Genomic_DNA"/>
</dbReference>
<proteinExistence type="predicted"/>
<comment type="cofactor">
    <cofactor evidence="1">
        <name>Mn(2+)</name>
        <dbReference type="ChEBI" id="CHEBI:29035"/>
    </cofactor>
</comment>
<evidence type="ECO:0000256" key="3">
    <source>
        <dbReference type="ARBA" id="ARBA00004496"/>
    </source>
</evidence>
<sequence length="605" mass="65600">MADASSGHEEAPPDEDSVGPPDFAGLTEAMRQLGSVKDEASGLACLSRLRECLASVTAISDEALWEAAFDGLVAGSIAAVPSEAAPLYAALKKLTIKLHANKLKKTVRDVGSPEFTKGVVGIIRQLERSPAGRCKWVKPKLTRANQYFRSQARRLLPDDDSDSPSPPPSGPAERRRAKARGARASAATAEHAAVEGAPAWPVAGWETSPHSAAAPAATRDARHGMSEGADASLTKAAMDIARMALATPERVDEYLAIAAELQAVARRLCRGSGHRVALYGSVATGLASATSDLDCVFVGSGARASMTADDVRDEARERGGKSRRRGVFAAPPPMKNLERELTKGSPTAFRVVEAIGFARIPILRLVHTPTKTDIDLSFNSVVGVHNSRLLHSYVCFDMLNRVAPLVTLVKRWAKARRINDSSRDTLSSFAYTLMVVFFLQQRGVLPNLQAPGLLRAYERWRGAPMPAVTVHGFKLRYCADEEFLGKLAEFRLESRRFSTESIGSLLLGFFTYYASVFDWEQHAVSVRLGRPRPRKGWEAGVRGRMGIEDPFENERDLCATLGKNGRLRGQERIFSELGRARDILMRGMSGGAGELGAVLEELLGK</sequence>
<gene>
    <name evidence="11" type="ORF">FNF31_00529</name>
</gene>
<dbReference type="InterPro" id="IPR054708">
    <property type="entry name" value="MTPAP-like_central"/>
</dbReference>
<dbReference type="SUPFAM" id="SSF81301">
    <property type="entry name" value="Nucleotidyltransferase"/>
    <property type="match status" value="1"/>
</dbReference>